<dbReference type="EC" id="2.7.1.175" evidence="2"/>
<name>A0A2A8D174_9BACT</name>
<dbReference type="AlphaFoldDB" id="A0A2A8D174"/>
<comment type="catalytic activity">
    <reaction evidence="8">
        <text>D-maltose + ATP = alpha-maltose 1-phosphate + ADP + H(+)</text>
        <dbReference type="Rhea" id="RHEA:31915"/>
        <dbReference type="ChEBI" id="CHEBI:15378"/>
        <dbReference type="ChEBI" id="CHEBI:17306"/>
        <dbReference type="ChEBI" id="CHEBI:30616"/>
        <dbReference type="ChEBI" id="CHEBI:63576"/>
        <dbReference type="ChEBI" id="CHEBI:456216"/>
        <dbReference type="EC" id="2.7.1.175"/>
    </reaction>
</comment>
<comment type="similarity">
    <text evidence="1">Belongs to the aminoglycoside phosphotransferase family.</text>
</comment>
<sequence length="1157" mass="131715">MSDSFLTDPLWYKDAVIYELHVRSFYDSNNDGYGDFQGMREKLPYLESLGVNTLWLLPFLESPLKDDGYDTADYFKVLPVHGDLDDFQAFLDEAHARGMRVITELVLNHTSDQHPWFQEARDPSSDKHDWYVWNETDDKYEDVRIIFTDTEVSNWTWDQKAQKYYWHRFFSHQPDLNYDNPKVREKMKEVMFFWLDMGVDGLRLDAVPYLFEREGTNSENLPETIDYIKYLRAAVEERYGPGKVLLAEANQWPEDTLPYFGGDENEQDVDPSGDGSLETSTSSNGQSGNTSSSRSTGVQMAFNFPIMPRMFMALRRENRRPLVEMMELTKDIPDDAQWAIFLRNHDELTLEMVTDEERDYMYHEYAADGRFRINVGIRRRLAPLLGGERRRIELMKALLFSLDGSPVIYYGDEIGMGDDPFLGDRNGVRTPMQWRPDKNGGFSRAEHPRLFLPPINRGRYSYEVVNVEDAMNDPHSLLHFTRRLITMRQQHKEVFGRGTLDLIPVDNTSVLTFVREYEGEKILVVANLSRYAQAINLPSDHDLGGLAPVELFSQAPFPAIQSEEAYPLTIGPHGFYWFKLEPEEEIDRAEKTERVLQLAERGPDGSPLPVLTVAEGLQNLLVPTMAQYTGPEALARILPDFVADQRWFGSKGRPIDSVTVEDAVRLSSDPTIYLSIISVEQEGSNDLYTLPLATASGPEAEELLSERPESALAWIDVQESHRGDARRQLVYDATAQPAFWSTLYRWWQNGGRNRSLKGLYIADSSTDAPSADASKVQLLTGEQSNTSAVIDGAHFVKLYRRLERGTNPEKELLNHLTGTGFRFAPHLHGTIDVKRNYRRYTIGIVQEALPVETDGWSHALQATRRFLDRVKDAPLPAEADEAEEALQYGPTQGIAAPVWLEDVASEMIQLAHVLGVRTAEMHRALAKGSGPDLSPLPADESAGTKLQERVRAELGDTREMIENASTRSDSSITQADVPSEAAWERAIARLDALVGTGADHDRIRIHGDYHLGQVLRADGDFYILDFEGEPVRSLSERRQRENALRDVAGMLRSIEYAVLAAWQDHTGTDTDYAGWVDALVRWADITFLNAYGGTADEASFLQPPETRYDFLWAYLFDKAIYEVRYELNHRPSWAWLPLRGLRRLLDDREIVPPEPVE</sequence>
<dbReference type="InterPro" id="IPR006047">
    <property type="entry name" value="GH13_cat_dom"/>
</dbReference>
<dbReference type="Pfam" id="PF18085">
    <property type="entry name" value="Mak_N_cap"/>
    <property type="match status" value="1"/>
</dbReference>
<evidence type="ECO:0000256" key="9">
    <source>
        <dbReference type="SAM" id="MobiDB-lite"/>
    </source>
</evidence>
<evidence type="ECO:0000256" key="4">
    <source>
        <dbReference type="ARBA" id="ARBA00022679"/>
    </source>
</evidence>
<dbReference type="Gene3D" id="3.20.20.80">
    <property type="entry name" value="Glycosidases"/>
    <property type="match status" value="2"/>
</dbReference>
<dbReference type="InterPro" id="IPR040999">
    <property type="entry name" value="Mak_N_cap"/>
</dbReference>
<dbReference type="SUPFAM" id="SSF51445">
    <property type="entry name" value="(Trans)glycosidases"/>
    <property type="match status" value="1"/>
</dbReference>
<protein>
    <recommendedName>
        <fullName evidence="3">Maltokinase</fullName>
        <ecNumber evidence="2">2.7.1.175</ecNumber>
    </recommendedName>
    <alternativeName>
        <fullName evidence="7">Maltose-1-phosphate synthase</fullName>
    </alternativeName>
</protein>
<dbReference type="Gene3D" id="3.90.1200.10">
    <property type="match status" value="1"/>
</dbReference>
<dbReference type="Pfam" id="PF00128">
    <property type="entry name" value="Alpha-amylase"/>
    <property type="match status" value="2"/>
</dbReference>
<dbReference type="GO" id="GO:0005524">
    <property type="term" value="F:ATP binding"/>
    <property type="evidence" value="ECO:0007669"/>
    <property type="project" value="UniProtKB-KW"/>
</dbReference>
<evidence type="ECO:0000256" key="1">
    <source>
        <dbReference type="ARBA" id="ARBA00006219"/>
    </source>
</evidence>
<dbReference type="GO" id="GO:0016740">
    <property type="term" value="F:transferase activity"/>
    <property type="evidence" value="ECO:0007669"/>
    <property type="project" value="UniProtKB-KW"/>
</dbReference>
<keyword evidence="5" id="KW-0547">Nucleotide-binding</keyword>
<dbReference type="PANTHER" id="PTHR10357">
    <property type="entry name" value="ALPHA-AMYLASE FAMILY MEMBER"/>
    <property type="match status" value="1"/>
</dbReference>
<dbReference type="InterPro" id="IPR013780">
    <property type="entry name" value="Glyco_hydro_b"/>
</dbReference>
<dbReference type="RefSeq" id="WP_098074814.1">
    <property type="nucleotide sequence ID" value="NZ_PDEQ01000002.1"/>
</dbReference>
<dbReference type="InterPro" id="IPR011009">
    <property type="entry name" value="Kinase-like_dom_sf"/>
</dbReference>
<evidence type="ECO:0000256" key="8">
    <source>
        <dbReference type="ARBA" id="ARBA00049067"/>
    </source>
</evidence>
<evidence type="ECO:0000256" key="3">
    <source>
        <dbReference type="ARBA" id="ARBA00013882"/>
    </source>
</evidence>
<gene>
    <name evidence="11" type="ORF">CRI94_06365</name>
</gene>
<dbReference type="Proteomes" id="UP000220102">
    <property type="component" value="Unassembled WGS sequence"/>
</dbReference>
<dbReference type="InterPro" id="IPR045857">
    <property type="entry name" value="O16G_dom_2"/>
</dbReference>
<dbReference type="PANTHER" id="PTHR10357:SF219">
    <property type="entry name" value="MALTOSE ALPHA-D-GLUCOSYLTRANSFERASE"/>
    <property type="match status" value="1"/>
</dbReference>
<feature type="region of interest" description="Disordered" evidence="9">
    <location>
        <begin position="256"/>
        <end position="296"/>
    </location>
</feature>
<dbReference type="EMBL" id="PDEQ01000002">
    <property type="protein sequence ID" value="PEN14641.1"/>
    <property type="molecule type" value="Genomic_DNA"/>
</dbReference>
<dbReference type="Gene3D" id="3.90.400.10">
    <property type="entry name" value="Oligo-1,6-glucosidase, Domain 2"/>
    <property type="match status" value="1"/>
</dbReference>
<dbReference type="Gene3D" id="2.60.40.1180">
    <property type="entry name" value="Golgi alpha-mannosidase II"/>
    <property type="match status" value="1"/>
</dbReference>
<dbReference type="SUPFAM" id="SSF51011">
    <property type="entry name" value="Glycosyl hydrolase domain"/>
    <property type="match status" value="1"/>
</dbReference>
<evidence type="ECO:0000313" key="11">
    <source>
        <dbReference type="EMBL" id="PEN14641.1"/>
    </source>
</evidence>
<evidence type="ECO:0000256" key="6">
    <source>
        <dbReference type="ARBA" id="ARBA00022840"/>
    </source>
</evidence>
<dbReference type="SMART" id="SM00642">
    <property type="entry name" value="Aamy"/>
    <property type="match status" value="1"/>
</dbReference>
<evidence type="ECO:0000259" key="10">
    <source>
        <dbReference type="SMART" id="SM00642"/>
    </source>
</evidence>
<dbReference type="GO" id="GO:0005975">
    <property type="term" value="P:carbohydrate metabolic process"/>
    <property type="evidence" value="ECO:0007669"/>
    <property type="project" value="InterPro"/>
</dbReference>
<keyword evidence="12" id="KW-1185">Reference proteome</keyword>
<dbReference type="InterPro" id="IPR032091">
    <property type="entry name" value="Malt_amylase-like_C"/>
</dbReference>
<feature type="domain" description="Glycosyl hydrolase family 13 catalytic" evidence="10">
    <location>
        <begin position="19"/>
        <end position="444"/>
    </location>
</feature>
<dbReference type="CDD" id="cd11334">
    <property type="entry name" value="AmyAc_TreS"/>
    <property type="match status" value="1"/>
</dbReference>
<keyword evidence="6" id="KW-0067">ATP-binding</keyword>
<comment type="caution">
    <text evidence="11">The sequence shown here is derived from an EMBL/GenBank/DDBJ whole genome shotgun (WGS) entry which is preliminary data.</text>
</comment>
<reference evidence="11 12" key="1">
    <citation type="submission" date="2017-10" db="EMBL/GenBank/DDBJ databases">
        <title>Draft genome of Longibacter Salinarum.</title>
        <authorList>
            <person name="Goh K.M."/>
            <person name="Shamsir M.S."/>
            <person name="Lim S.W."/>
        </authorList>
    </citation>
    <scope>NUCLEOTIDE SEQUENCE [LARGE SCALE GENOMIC DNA]</scope>
    <source>
        <strain evidence="11 12">KCTC 52045</strain>
    </source>
</reference>
<dbReference type="Pfam" id="PF16657">
    <property type="entry name" value="Malt_amylase_C"/>
    <property type="match status" value="1"/>
</dbReference>
<dbReference type="SUPFAM" id="SSF56112">
    <property type="entry name" value="Protein kinase-like (PK-like)"/>
    <property type="match status" value="1"/>
</dbReference>
<accession>A0A2A8D174</accession>
<evidence type="ECO:0000256" key="2">
    <source>
        <dbReference type="ARBA" id="ARBA00011962"/>
    </source>
</evidence>
<evidence type="ECO:0000256" key="5">
    <source>
        <dbReference type="ARBA" id="ARBA00022741"/>
    </source>
</evidence>
<evidence type="ECO:0000256" key="7">
    <source>
        <dbReference type="ARBA" id="ARBA00031251"/>
    </source>
</evidence>
<proteinExistence type="inferred from homology"/>
<organism evidence="11 12">
    <name type="scientific">Longibacter salinarum</name>
    <dbReference type="NCBI Taxonomy" id="1850348"/>
    <lineage>
        <taxon>Bacteria</taxon>
        <taxon>Pseudomonadati</taxon>
        <taxon>Rhodothermota</taxon>
        <taxon>Rhodothermia</taxon>
        <taxon>Rhodothermales</taxon>
        <taxon>Salisaetaceae</taxon>
        <taxon>Longibacter</taxon>
    </lineage>
</organism>
<evidence type="ECO:0000313" key="12">
    <source>
        <dbReference type="Proteomes" id="UP000220102"/>
    </source>
</evidence>
<dbReference type="OrthoDB" id="9806009at2"/>
<feature type="compositionally biased region" description="Low complexity" evidence="9">
    <location>
        <begin position="279"/>
        <end position="296"/>
    </location>
</feature>
<keyword evidence="4" id="KW-0808">Transferase</keyword>
<dbReference type="InterPro" id="IPR017853">
    <property type="entry name" value="GH"/>
</dbReference>